<dbReference type="RefSeq" id="XP_060329159.1">
    <property type="nucleotide sequence ID" value="XM_060466433.1"/>
</dbReference>
<proteinExistence type="predicted"/>
<keyword evidence="2" id="KW-1185">Reference proteome</keyword>
<feature type="non-terminal residue" evidence="1">
    <location>
        <position position="54"/>
    </location>
</feature>
<evidence type="ECO:0000313" key="2">
    <source>
        <dbReference type="Proteomes" id="UP001175211"/>
    </source>
</evidence>
<gene>
    <name evidence="1" type="ORF">EV420DRAFT_1218264</name>
</gene>
<comment type="caution">
    <text evidence="1">The sequence shown here is derived from an EMBL/GenBank/DDBJ whole genome shotgun (WGS) entry which is preliminary data.</text>
</comment>
<dbReference type="GeneID" id="85349981"/>
<name>A0AA39K9D3_ARMTA</name>
<feature type="non-terminal residue" evidence="1">
    <location>
        <position position="1"/>
    </location>
</feature>
<dbReference type="Proteomes" id="UP001175211">
    <property type="component" value="Unassembled WGS sequence"/>
</dbReference>
<organism evidence="1 2">
    <name type="scientific">Armillaria tabescens</name>
    <name type="common">Ringless honey mushroom</name>
    <name type="synonym">Agaricus tabescens</name>
    <dbReference type="NCBI Taxonomy" id="1929756"/>
    <lineage>
        <taxon>Eukaryota</taxon>
        <taxon>Fungi</taxon>
        <taxon>Dikarya</taxon>
        <taxon>Basidiomycota</taxon>
        <taxon>Agaricomycotina</taxon>
        <taxon>Agaricomycetes</taxon>
        <taxon>Agaricomycetidae</taxon>
        <taxon>Agaricales</taxon>
        <taxon>Marasmiineae</taxon>
        <taxon>Physalacriaceae</taxon>
        <taxon>Desarmillaria</taxon>
    </lineage>
</organism>
<reference evidence="1" key="1">
    <citation type="submission" date="2023-06" db="EMBL/GenBank/DDBJ databases">
        <authorList>
            <consortium name="Lawrence Berkeley National Laboratory"/>
            <person name="Ahrendt S."/>
            <person name="Sahu N."/>
            <person name="Indic B."/>
            <person name="Wong-Bajracharya J."/>
            <person name="Merenyi Z."/>
            <person name="Ke H.-M."/>
            <person name="Monk M."/>
            <person name="Kocsube S."/>
            <person name="Drula E."/>
            <person name="Lipzen A."/>
            <person name="Balint B."/>
            <person name="Henrissat B."/>
            <person name="Andreopoulos B."/>
            <person name="Martin F.M."/>
            <person name="Harder C.B."/>
            <person name="Rigling D."/>
            <person name="Ford K.L."/>
            <person name="Foster G.D."/>
            <person name="Pangilinan J."/>
            <person name="Papanicolaou A."/>
            <person name="Barry K."/>
            <person name="LaButti K."/>
            <person name="Viragh M."/>
            <person name="Koriabine M."/>
            <person name="Yan M."/>
            <person name="Riley R."/>
            <person name="Champramary S."/>
            <person name="Plett K.L."/>
            <person name="Tsai I.J."/>
            <person name="Slot J."/>
            <person name="Sipos G."/>
            <person name="Plett J."/>
            <person name="Nagy L.G."/>
            <person name="Grigoriev I.V."/>
        </authorList>
    </citation>
    <scope>NUCLEOTIDE SEQUENCE</scope>
    <source>
        <strain evidence="1">CCBAS 213</strain>
    </source>
</reference>
<protein>
    <submittedName>
        <fullName evidence="1">Uncharacterized protein</fullName>
    </submittedName>
</protein>
<evidence type="ECO:0000313" key="1">
    <source>
        <dbReference type="EMBL" id="KAK0455649.1"/>
    </source>
</evidence>
<accession>A0AA39K9D3</accession>
<dbReference type="EMBL" id="JAUEPS010000024">
    <property type="protein sequence ID" value="KAK0455649.1"/>
    <property type="molecule type" value="Genomic_DNA"/>
</dbReference>
<dbReference type="AlphaFoldDB" id="A0AA39K9D3"/>
<sequence>GKSRATQGWITVYPTNHSCDPTKTRVVILVNRSITTNAWSSIPLDTQDAIAIEL</sequence>